<dbReference type="EMBL" id="CP036525">
    <property type="protein sequence ID" value="QDT04599.1"/>
    <property type="molecule type" value="Genomic_DNA"/>
</dbReference>
<dbReference type="InterPro" id="IPR024163">
    <property type="entry name" value="Aerotolerance_reg_N"/>
</dbReference>
<organism evidence="5 6">
    <name type="scientific">Rubripirellula lacrimiformis</name>
    <dbReference type="NCBI Taxonomy" id="1930273"/>
    <lineage>
        <taxon>Bacteria</taxon>
        <taxon>Pseudomonadati</taxon>
        <taxon>Planctomycetota</taxon>
        <taxon>Planctomycetia</taxon>
        <taxon>Pirellulales</taxon>
        <taxon>Pirellulaceae</taxon>
        <taxon>Rubripirellula</taxon>
    </lineage>
</organism>
<dbReference type="RefSeq" id="WP_218933998.1">
    <property type="nucleotide sequence ID" value="NZ_CP036525.1"/>
</dbReference>
<keyword evidence="2" id="KW-0472">Membrane</keyword>
<dbReference type="InterPro" id="IPR002035">
    <property type="entry name" value="VWF_A"/>
</dbReference>
<dbReference type="SUPFAM" id="SSF52317">
    <property type="entry name" value="Class I glutamine amidotransferase-like"/>
    <property type="match status" value="1"/>
</dbReference>
<gene>
    <name evidence="5" type="ORF">K227x_29920</name>
</gene>
<feature type="transmembrane region" description="Helical" evidence="2">
    <location>
        <begin position="6"/>
        <end position="24"/>
    </location>
</feature>
<evidence type="ECO:0000259" key="3">
    <source>
        <dbReference type="Pfam" id="PF07584"/>
    </source>
</evidence>
<evidence type="ECO:0000256" key="2">
    <source>
        <dbReference type="SAM" id="Phobius"/>
    </source>
</evidence>
<feature type="transmembrane region" description="Helical" evidence="2">
    <location>
        <begin position="56"/>
        <end position="78"/>
    </location>
</feature>
<dbReference type="KEGG" id="rlc:K227x_29920"/>
<evidence type="ECO:0008006" key="7">
    <source>
        <dbReference type="Google" id="ProtNLM"/>
    </source>
</evidence>
<dbReference type="InterPro" id="IPR013783">
    <property type="entry name" value="Ig-like_fold"/>
</dbReference>
<evidence type="ECO:0000313" key="6">
    <source>
        <dbReference type="Proteomes" id="UP000318538"/>
    </source>
</evidence>
<feature type="region of interest" description="Disordered" evidence="1">
    <location>
        <begin position="789"/>
        <end position="816"/>
    </location>
</feature>
<dbReference type="InterPro" id="IPR036465">
    <property type="entry name" value="vWFA_dom_sf"/>
</dbReference>
<dbReference type="AlphaFoldDB" id="A0A517NBS5"/>
<keyword evidence="2" id="KW-1133">Transmembrane helix</keyword>
<dbReference type="PANTHER" id="PTHR37464">
    <property type="entry name" value="BLL2463 PROTEIN"/>
    <property type="match status" value="1"/>
</dbReference>
<feature type="compositionally biased region" description="Polar residues" evidence="1">
    <location>
        <begin position="807"/>
        <end position="816"/>
    </location>
</feature>
<dbReference type="SUPFAM" id="SSF53300">
    <property type="entry name" value="vWA-like"/>
    <property type="match status" value="1"/>
</dbReference>
<feature type="domain" description="Aerotolerance regulator N-terminal" evidence="3">
    <location>
        <begin position="1"/>
        <end position="76"/>
    </location>
</feature>
<name>A0A517NBS5_9BACT</name>
<evidence type="ECO:0000259" key="4">
    <source>
        <dbReference type="Pfam" id="PF13519"/>
    </source>
</evidence>
<reference evidence="5 6" key="1">
    <citation type="submission" date="2019-02" db="EMBL/GenBank/DDBJ databases">
        <title>Deep-cultivation of Planctomycetes and their phenomic and genomic characterization uncovers novel biology.</title>
        <authorList>
            <person name="Wiegand S."/>
            <person name="Jogler M."/>
            <person name="Boedeker C."/>
            <person name="Pinto D."/>
            <person name="Vollmers J."/>
            <person name="Rivas-Marin E."/>
            <person name="Kohn T."/>
            <person name="Peeters S.H."/>
            <person name="Heuer A."/>
            <person name="Rast P."/>
            <person name="Oberbeckmann S."/>
            <person name="Bunk B."/>
            <person name="Jeske O."/>
            <person name="Meyerdierks A."/>
            <person name="Storesund J.E."/>
            <person name="Kallscheuer N."/>
            <person name="Luecker S."/>
            <person name="Lage O.M."/>
            <person name="Pohl T."/>
            <person name="Merkel B.J."/>
            <person name="Hornburger P."/>
            <person name="Mueller R.-W."/>
            <person name="Bruemmer F."/>
            <person name="Labrenz M."/>
            <person name="Spormann A.M."/>
            <person name="Op den Camp H."/>
            <person name="Overmann J."/>
            <person name="Amann R."/>
            <person name="Jetten M.S.M."/>
            <person name="Mascher T."/>
            <person name="Medema M.H."/>
            <person name="Devos D.P."/>
            <person name="Kaster A.-K."/>
            <person name="Ovreas L."/>
            <person name="Rohde M."/>
            <person name="Galperin M.Y."/>
            <person name="Jogler C."/>
        </authorList>
    </citation>
    <scope>NUCLEOTIDE SEQUENCE [LARGE SCALE GENOMIC DNA]</scope>
    <source>
        <strain evidence="5 6">K22_7</strain>
    </source>
</reference>
<keyword evidence="2" id="KW-0812">Transmembrane</keyword>
<protein>
    <recommendedName>
        <fullName evidence="7">VWFA domain-containing protein</fullName>
    </recommendedName>
</protein>
<feature type="domain" description="VWFA" evidence="4">
    <location>
        <begin position="91"/>
        <end position="201"/>
    </location>
</feature>
<dbReference type="Proteomes" id="UP000318538">
    <property type="component" value="Chromosome"/>
</dbReference>
<dbReference type="Gene3D" id="3.40.50.880">
    <property type="match status" value="1"/>
</dbReference>
<dbReference type="InterPro" id="IPR029062">
    <property type="entry name" value="Class_I_gatase-like"/>
</dbReference>
<accession>A0A517NBS5</accession>
<sequence>MSFLSVAFLAALPLIAAPLLLHLFDRRRHAPIPWAAMQFIVAAEARRTSARRLKQWLLILLRTLAIAALVLALARPMLSGGWFGGRDRTELILVLDNSMSMTRSVAQQTLWDIAATQAAAEIDQLTPGDRVRVMTSAPFPVWIQPSSLRVVEESKGNLTQSIKDIRATLGRSDMLAALMTAVQSTAHPSVKNRRIVIIGDAQANDWSIDNEPDWKRFQDTLTQSPIATKLSFVNLLQPDSQKASTAKSVTPPDSPTSQVPLNVAVDRIDATHTLVGVHHPITFRALLHNYGTVSAAERTVHWKIDGQPQAESVVDSIDPDASQETQWIHSFEKPGAYRVAGSFDGDDPLPPDNVASVVIEVVNRIPILMVESSIEFSDIQQDSFFVNAALGWAANQALDESAVYAPTVVSPQKFSSLDLHQFRAVVIPNLVSPDAESMVNLRDFVADGGGLWVGLGSRTDIDSFNSDWFDGGSGMSPLALDRIVDDAAVDPPDRQSESESEVDQQATIEMGSGTRINPFGNAHPANVLLADNDQLDIGDVVIQRRFQFDSAASTSAPSVILSLSNGEPLAIEKYFGDGRVILQAIPLQMQWSTLAKSSAFVVMVREWVDYLCIPGATRFNLEPGDPIELQVTDAGSQSAMLTAPSGNAIELAGESLGDRTEFRTHRTSEPGQYWLEWDLAGNRVPFQVNRDPRESNLRSLSSNQIERLLSTTGSSAAADGNQTTVLTSEANDPVWPYLLASLVALITADLFLSGILSRDRFGTGTAVDTTIETAKPSPPSGIQSTIAESAAKVAQRHPWQSPRPRTAATSHLETFR</sequence>
<dbReference type="Gene3D" id="3.40.50.410">
    <property type="entry name" value="von Willebrand factor, type A domain"/>
    <property type="match status" value="1"/>
</dbReference>
<dbReference type="InterPro" id="IPR011933">
    <property type="entry name" value="Double_TM_dom"/>
</dbReference>
<keyword evidence="6" id="KW-1185">Reference proteome</keyword>
<dbReference type="PANTHER" id="PTHR37464:SF1">
    <property type="entry name" value="BLL2463 PROTEIN"/>
    <property type="match status" value="1"/>
</dbReference>
<proteinExistence type="predicted"/>
<dbReference type="Pfam" id="PF13519">
    <property type="entry name" value="VWA_2"/>
    <property type="match status" value="1"/>
</dbReference>
<dbReference type="Gene3D" id="2.60.40.10">
    <property type="entry name" value="Immunoglobulins"/>
    <property type="match status" value="1"/>
</dbReference>
<evidence type="ECO:0000256" key="1">
    <source>
        <dbReference type="SAM" id="MobiDB-lite"/>
    </source>
</evidence>
<dbReference type="Pfam" id="PF07584">
    <property type="entry name" value="BatA"/>
    <property type="match status" value="1"/>
</dbReference>
<evidence type="ECO:0000313" key="5">
    <source>
        <dbReference type="EMBL" id="QDT04599.1"/>
    </source>
</evidence>
<dbReference type="NCBIfam" id="TIGR02226">
    <property type="entry name" value="two_anch"/>
    <property type="match status" value="1"/>
</dbReference>